<dbReference type="OrthoDB" id="411940at2759"/>
<evidence type="ECO:0008006" key="4">
    <source>
        <dbReference type="Google" id="ProtNLM"/>
    </source>
</evidence>
<keyword evidence="1" id="KW-0732">Signal</keyword>
<dbReference type="AlphaFoldDB" id="A0A1Q9BS01"/>
<feature type="signal peptide" evidence="1">
    <location>
        <begin position="1"/>
        <end position="23"/>
    </location>
</feature>
<proteinExistence type="predicted"/>
<evidence type="ECO:0000313" key="2">
    <source>
        <dbReference type="EMBL" id="OLP73461.1"/>
    </source>
</evidence>
<dbReference type="EMBL" id="LSRX01005428">
    <property type="protein sequence ID" value="OLP73461.1"/>
    <property type="molecule type" value="Genomic_DNA"/>
</dbReference>
<gene>
    <name evidence="2" type="ORF">AK812_SmicGene47292</name>
</gene>
<feature type="chain" id="PRO_5012141437" description="TIR domain-containing protein" evidence="1">
    <location>
        <begin position="24"/>
        <end position="213"/>
    </location>
</feature>
<accession>A0A1Q9BS01</accession>
<comment type="caution">
    <text evidence="2">The sequence shown here is derived from an EMBL/GenBank/DDBJ whole genome shotgun (WGS) entry which is preliminary data.</text>
</comment>
<dbReference type="Proteomes" id="UP000186817">
    <property type="component" value="Unassembled WGS sequence"/>
</dbReference>
<evidence type="ECO:0000256" key="1">
    <source>
        <dbReference type="SAM" id="SignalP"/>
    </source>
</evidence>
<reference evidence="2 3" key="1">
    <citation type="submission" date="2016-02" db="EMBL/GenBank/DDBJ databases">
        <title>Genome analysis of coral dinoflagellate symbionts highlights evolutionary adaptations to a symbiotic lifestyle.</title>
        <authorList>
            <person name="Aranda M."/>
            <person name="Li Y."/>
            <person name="Liew Y.J."/>
            <person name="Baumgarten S."/>
            <person name="Simakov O."/>
            <person name="Wilson M."/>
            <person name="Piel J."/>
            <person name="Ashoor H."/>
            <person name="Bougouffa S."/>
            <person name="Bajic V.B."/>
            <person name="Ryu T."/>
            <person name="Ravasi T."/>
            <person name="Bayer T."/>
            <person name="Micklem G."/>
            <person name="Kim H."/>
            <person name="Bhak J."/>
            <person name="Lajeunesse T.C."/>
            <person name="Voolstra C.R."/>
        </authorList>
    </citation>
    <scope>NUCLEOTIDE SEQUENCE [LARGE SCALE GENOMIC DNA]</scope>
    <source>
        <strain evidence="2 3">CCMP2467</strain>
    </source>
</reference>
<organism evidence="2 3">
    <name type="scientific">Symbiodinium microadriaticum</name>
    <name type="common">Dinoflagellate</name>
    <name type="synonym">Zooxanthella microadriatica</name>
    <dbReference type="NCBI Taxonomy" id="2951"/>
    <lineage>
        <taxon>Eukaryota</taxon>
        <taxon>Sar</taxon>
        <taxon>Alveolata</taxon>
        <taxon>Dinophyceae</taxon>
        <taxon>Suessiales</taxon>
        <taxon>Symbiodiniaceae</taxon>
        <taxon>Symbiodinium</taxon>
    </lineage>
</organism>
<evidence type="ECO:0000313" key="3">
    <source>
        <dbReference type="Proteomes" id="UP000186817"/>
    </source>
</evidence>
<keyword evidence="3" id="KW-1185">Reference proteome</keyword>
<sequence>MAAAGWSTRHMLHFHQLLFVCGAEKTNLAPGFIARTAMFSVRFNRKNKHTELKFRAVCELLRARDLKILMVEAGAGDDFGRLTARSLRQLKDENGLMLAVCTSDYAEMTASPYSSYAELVFAIDNHVDILPLRVEETYPPQPPWGENHPFDKHGDAKGFVSMAMKSSVVFLDCRDKPEEQIADEIEAKLRPWSWLKAPPHAPSFARVEAVEDE</sequence>
<name>A0A1Q9BS01_SYMMI</name>
<protein>
    <recommendedName>
        <fullName evidence="4">TIR domain-containing protein</fullName>
    </recommendedName>
</protein>